<evidence type="ECO:0000256" key="14">
    <source>
        <dbReference type="PROSITE-ProRule" id="PRU00706"/>
    </source>
</evidence>
<dbReference type="GO" id="GO:0046872">
    <property type="term" value="F:metal ion binding"/>
    <property type="evidence" value="ECO:0007669"/>
    <property type="project" value="UniProtKB-KW"/>
</dbReference>
<dbReference type="EC" id="2.7.4.6" evidence="3 13"/>
<proteinExistence type="inferred from homology"/>
<keyword evidence="12 13" id="KW-0546">Nucleotide metabolism</keyword>
<dbReference type="InterPro" id="IPR036850">
    <property type="entry name" value="NDK-like_dom_sf"/>
</dbReference>
<dbReference type="CDD" id="cd04413">
    <property type="entry name" value="NDPk_I"/>
    <property type="match status" value="1"/>
</dbReference>
<dbReference type="GO" id="GO:0006228">
    <property type="term" value="P:UTP biosynthetic process"/>
    <property type="evidence" value="ECO:0007669"/>
    <property type="project" value="UniProtKB-UniRule"/>
</dbReference>
<comment type="similarity">
    <text evidence="2 13 14 15">Belongs to the NDK family.</text>
</comment>
<dbReference type="SUPFAM" id="SSF54919">
    <property type="entry name" value="Nucleoside diphosphate kinase, NDK"/>
    <property type="match status" value="1"/>
</dbReference>
<sequence>MPNERTLIIVKPDALNRDLAGEIISRFERKGLKIVAMKMEHLPVYKLKEHYAHLAEKAFFEELIKYMSSIPSILMVLEGKEACKVSRKLVGGTYGREAEPGTLRGDYSVSNQMNLVHASETPEIAEKEINRFFTEKEIFEYNKTNFDWIYARDSKGEIV</sequence>
<dbReference type="PRINTS" id="PR01243">
    <property type="entry name" value="NUCDPKINASE"/>
</dbReference>
<keyword evidence="10 13" id="KW-0067">ATP-binding</keyword>
<dbReference type="EMBL" id="JAGVWD010000039">
    <property type="protein sequence ID" value="MBS3057481.1"/>
    <property type="molecule type" value="Genomic_DNA"/>
</dbReference>
<dbReference type="GO" id="GO:0004550">
    <property type="term" value="F:nucleoside diphosphate kinase activity"/>
    <property type="evidence" value="ECO:0007669"/>
    <property type="project" value="UniProtKB-UniRule"/>
</dbReference>
<evidence type="ECO:0000256" key="6">
    <source>
        <dbReference type="ARBA" id="ARBA00022679"/>
    </source>
</evidence>
<dbReference type="GO" id="GO:0006183">
    <property type="term" value="P:GTP biosynthetic process"/>
    <property type="evidence" value="ECO:0007669"/>
    <property type="project" value="UniProtKB-UniRule"/>
</dbReference>
<dbReference type="GO" id="GO:0005737">
    <property type="term" value="C:cytoplasm"/>
    <property type="evidence" value="ECO:0007669"/>
    <property type="project" value="UniProtKB-SubCell"/>
</dbReference>
<keyword evidence="7 13" id="KW-0479">Metal-binding</keyword>
<gene>
    <name evidence="13 17" type="primary">ndk</name>
    <name evidence="17" type="ORF">J4415_02525</name>
</gene>
<comment type="catalytic activity">
    <reaction evidence="13">
        <text>a ribonucleoside 5'-diphosphate + ATP = a ribonucleoside 5'-triphosphate + ADP</text>
        <dbReference type="Rhea" id="RHEA:18113"/>
        <dbReference type="ChEBI" id="CHEBI:30616"/>
        <dbReference type="ChEBI" id="CHEBI:57930"/>
        <dbReference type="ChEBI" id="CHEBI:61557"/>
        <dbReference type="ChEBI" id="CHEBI:456216"/>
        <dbReference type="EC" id="2.7.4.6"/>
    </reaction>
</comment>
<comment type="subcellular location">
    <subcellularLocation>
        <location evidence="13">Cytoplasm</location>
    </subcellularLocation>
</comment>
<dbReference type="Proteomes" id="UP000677687">
    <property type="component" value="Unassembled WGS sequence"/>
</dbReference>
<dbReference type="NCBIfam" id="NF001908">
    <property type="entry name" value="PRK00668.1"/>
    <property type="match status" value="1"/>
</dbReference>
<dbReference type="PANTHER" id="PTHR11349">
    <property type="entry name" value="NUCLEOSIDE DIPHOSPHATE KINASE"/>
    <property type="match status" value="1"/>
</dbReference>
<evidence type="ECO:0000256" key="9">
    <source>
        <dbReference type="ARBA" id="ARBA00022777"/>
    </source>
</evidence>
<evidence type="ECO:0000256" key="8">
    <source>
        <dbReference type="ARBA" id="ARBA00022741"/>
    </source>
</evidence>
<dbReference type="AlphaFoldDB" id="A0A8T4KSY6"/>
<keyword evidence="11 13" id="KW-0460">Magnesium</keyword>
<feature type="binding site" evidence="13 14">
    <location>
        <position position="93"/>
    </location>
    <ligand>
        <name>ATP</name>
        <dbReference type="ChEBI" id="CHEBI:30616"/>
    </ligand>
</feature>
<dbReference type="GO" id="GO:0005524">
    <property type="term" value="F:ATP binding"/>
    <property type="evidence" value="ECO:0007669"/>
    <property type="project" value="UniProtKB-UniRule"/>
</dbReference>
<dbReference type="Gene3D" id="3.30.70.141">
    <property type="entry name" value="Nucleoside diphosphate kinase-like domain"/>
    <property type="match status" value="1"/>
</dbReference>
<keyword evidence="5 13" id="KW-0597">Phosphoprotein</keyword>
<dbReference type="FunFam" id="3.30.70.141:FF:000003">
    <property type="entry name" value="Nucleoside diphosphate kinase"/>
    <property type="match status" value="1"/>
</dbReference>
<accession>A0A8T4KSY6</accession>
<feature type="domain" description="Nucleoside diphosphate kinase-like" evidence="16">
    <location>
        <begin position="3"/>
        <end position="140"/>
    </location>
</feature>
<feature type="binding site" evidence="13 14">
    <location>
        <position position="59"/>
    </location>
    <ligand>
        <name>ATP</name>
        <dbReference type="ChEBI" id="CHEBI:30616"/>
    </ligand>
</feature>
<dbReference type="InterPro" id="IPR034907">
    <property type="entry name" value="NDK-like_dom"/>
</dbReference>
<evidence type="ECO:0000259" key="16">
    <source>
        <dbReference type="SMART" id="SM00562"/>
    </source>
</evidence>
<protein>
    <recommendedName>
        <fullName evidence="4 13">Nucleoside diphosphate kinase</fullName>
        <shortName evidence="13">NDK</shortName>
        <shortName evidence="13">NDP kinase</shortName>
        <ecNumber evidence="3 13">2.7.4.6</ecNumber>
    </recommendedName>
    <alternativeName>
        <fullName evidence="13">Nucleoside-2-P kinase</fullName>
    </alternativeName>
</protein>
<evidence type="ECO:0000256" key="10">
    <source>
        <dbReference type="ARBA" id="ARBA00022840"/>
    </source>
</evidence>
<comment type="cofactor">
    <cofactor evidence="1 13">
        <name>Mg(2+)</name>
        <dbReference type="ChEBI" id="CHEBI:18420"/>
    </cofactor>
</comment>
<dbReference type="Pfam" id="PF00334">
    <property type="entry name" value="NDK"/>
    <property type="match status" value="1"/>
</dbReference>
<comment type="caution">
    <text evidence="17">The sequence shown here is derived from an EMBL/GenBank/DDBJ whole genome shotgun (WGS) entry which is preliminary data.</text>
</comment>
<evidence type="ECO:0000313" key="18">
    <source>
        <dbReference type="Proteomes" id="UP000677687"/>
    </source>
</evidence>
<feature type="binding site" evidence="13 14">
    <location>
        <position position="114"/>
    </location>
    <ligand>
        <name>ATP</name>
        <dbReference type="ChEBI" id="CHEBI:30616"/>
    </ligand>
</feature>
<dbReference type="SMART" id="SM00562">
    <property type="entry name" value="NDK"/>
    <property type="match status" value="1"/>
</dbReference>
<comment type="function">
    <text evidence="13">Major role in the synthesis of nucleoside triphosphates other than ATP. The ATP gamma phosphate is transferred to the NDP beta phosphate via a ping-pong mechanism, using a phosphorylated active-site intermediate.</text>
</comment>
<evidence type="ECO:0000256" key="3">
    <source>
        <dbReference type="ARBA" id="ARBA00012966"/>
    </source>
</evidence>
<reference evidence="17" key="2">
    <citation type="submission" date="2021-05" db="EMBL/GenBank/DDBJ databases">
        <title>Protein family content uncovers lineage relationships and bacterial pathway maintenance mechanisms in DPANN archaea.</title>
        <authorList>
            <person name="Castelle C.J."/>
            <person name="Meheust R."/>
            <person name="Jaffe A.L."/>
            <person name="Seitz K."/>
            <person name="Gong X."/>
            <person name="Baker B.J."/>
            <person name="Banfield J.F."/>
        </authorList>
    </citation>
    <scope>NUCLEOTIDE SEQUENCE</scope>
    <source>
        <strain evidence="17">RIFCSPHIGHO2_01_FULL_AR10_44_11</strain>
    </source>
</reference>
<dbReference type="GO" id="GO:0006241">
    <property type="term" value="P:CTP biosynthetic process"/>
    <property type="evidence" value="ECO:0007669"/>
    <property type="project" value="UniProtKB-UniRule"/>
</dbReference>
<feature type="binding site" evidence="13 14">
    <location>
        <position position="104"/>
    </location>
    <ligand>
        <name>ATP</name>
        <dbReference type="ChEBI" id="CHEBI:30616"/>
    </ligand>
</feature>
<keyword evidence="13" id="KW-0963">Cytoplasm</keyword>
<keyword evidence="9 13" id="KW-0418">Kinase</keyword>
<feature type="binding site" evidence="13 14">
    <location>
        <position position="87"/>
    </location>
    <ligand>
        <name>ATP</name>
        <dbReference type="ChEBI" id="CHEBI:30616"/>
    </ligand>
</feature>
<keyword evidence="6 13" id="KW-0808">Transferase</keyword>
<comment type="catalytic activity">
    <reaction evidence="13">
        <text>a 2'-deoxyribonucleoside 5'-diphosphate + ATP = a 2'-deoxyribonucleoside 5'-triphosphate + ADP</text>
        <dbReference type="Rhea" id="RHEA:44640"/>
        <dbReference type="ChEBI" id="CHEBI:30616"/>
        <dbReference type="ChEBI" id="CHEBI:61560"/>
        <dbReference type="ChEBI" id="CHEBI:73316"/>
        <dbReference type="ChEBI" id="CHEBI:456216"/>
        <dbReference type="EC" id="2.7.4.6"/>
    </reaction>
</comment>
<name>A0A8T4KSY6_9ARCH</name>
<keyword evidence="8 13" id="KW-0547">Nucleotide-binding</keyword>
<evidence type="ECO:0000256" key="11">
    <source>
        <dbReference type="ARBA" id="ARBA00022842"/>
    </source>
</evidence>
<dbReference type="HAMAP" id="MF_00451">
    <property type="entry name" value="NDP_kinase"/>
    <property type="match status" value="1"/>
</dbReference>
<evidence type="ECO:0000256" key="5">
    <source>
        <dbReference type="ARBA" id="ARBA00022553"/>
    </source>
</evidence>
<evidence type="ECO:0000256" key="13">
    <source>
        <dbReference type="HAMAP-Rule" id="MF_00451"/>
    </source>
</evidence>
<evidence type="ECO:0000256" key="7">
    <source>
        <dbReference type="ARBA" id="ARBA00022723"/>
    </source>
</evidence>
<reference evidence="17" key="1">
    <citation type="submission" date="2021-03" db="EMBL/GenBank/DDBJ databases">
        <authorList>
            <person name="Jaffe A."/>
        </authorList>
    </citation>
    <scope>NUCLEOTIDE SEQUENCE</scope>
    <source>
        <strain evidence="17">RIFCSPHIGHO2_01_FULL_AR10_44_11</strain>
    </source>
</reference>
<dbReference type="PROSITE" id="PS51374">
    <property type="entry name" value="NDPK_LIKE"/>
    <property type="match status" value="1"/>
</dbReference>
<evidence type="ECO:0000256" key="1">
    <source>
        <dbReference type="ARBA" id="ARBA00001946"/>
    </source>
</evidence>
<organism evidence="17 18">
    <name type="scientific">Candidatus Iainarchaeum sp</name>
    <dbReference type="NCBI Taxonomy" id="3101447"/>
    <lineage>
        <taxon>Archaea</taxon>
        <taxon>Candidatus Iainarchaeota</taxon>
        <taxon>Candidatus Iainarchaeia</taxon>
        <taxon>Candidatus Iainarchaeales</taxon>
        <taxon>Candidatus Iainarchaeaceae</taxon>
        <taxon>Candidatus Iainarchaeum</taxon>
    </lineage>
</organism>
<evidence type="ECO:0000256" key="4">
    <source>
        <dbReference type="ARBA" id="ARBA00017632"/>
    </source>
</evidence>
<evidence type="ECO:0000256" key="2">
    <source>
        <dbReference type="ARBA" id="ARBA00008142"/>
    </source>
</evidence>
<evidence type="ECO:0000313" key="17">
    <source>
        <dbReference type="EMBL" id="MBS3057481.1"/>
    </source>
</evidence>
<dbReference type="InterPro" id="IPR001564">
    <property type="entry name" value="Nucleoside_diP_kinase"/>
</dbReference>
<evidence type="ECO:0000256" key="15">
    <source>
        <dbReference type="RuleBase" id="RU004011"/>
    </source>
</evidence>
<evidence type="ECO:0000256" key="12">
    <source>
        <dbReference type="ARBA" id="ARBA00023080"/>
    </source>
</evidence>
<feature type="binding site" evidence="13 14">
    <location>
        <position position="11"/>
    </location>
    <ligand>
        <name>ATP</name>
        <dbReference type="ChEBI" id="CHEBI:30616"/>
    </ligand>
</feature>
<feature type="active site" description="Pros-phosphohistidine intermediate" evidence="13 14">
    <location>
        <position position="117"/>
    </location>
</feature>